<protein>
    <submittedName>
        <fullName evidence="2">Uncharacterized protein</fullName>
    </submittedName>
</protein>
<keyword evidence="1" id="KW-0812">Transmembrane</keyword>
<keyword evidence="1" id="KW-0472">Membrane</keyword>
<organism evidence="2 3">
    <name type="scientific">Candidatus Desantisbacteria bacterium CG_4_10_14_0_8_um_filter_48_22</name>
    <dbReference type="NCBI Taxonomy" id="1974543"/>
    <lineage>
        <taxon>Bacteria</taxon>
        <taxon>Candidatus Desantisiibacteriota</taxon>
    </lineage>
</organism>
<evidence type="ECO:0000256" key="1">
    <source>
        <dbReference type="SAM" id="Phobius"/>
    </source>
</evidence>
<dbReference type="AlphaFoldDB" id="A0A2M7SD83"/>
<sequence>MEGWQTVLFGFLGVLVGGLITFCTQRWSVIHENKKRVYEEFIKAFGTIEDFTTLLFSYDDNPKKSEEINEKIDSMKIAIDILHLYASEKVTKSLLGYANLVEKTRKTLAIEIIKIENLQTEKEKNSSIQNLATNWTNTFNKLILTMREDLQK</sequence>
<evidence type="ECO:0000313" key="2">
    <source>
        <dbReference type="EMBL" id="PIZ17451.1"/>
    </source>
</evidence>
<name>A0A2M7SD83_9BACT</name>
<gene>
    <name evidence="2" type="ORF">COY52_04455</name>
</gene>
<dbReference type="EMBL" id="PFMR01000115">
    <property type="protein sequence ID" value="PIZ17451.1"/>
    <property type="molecule type" value="Genomic_DNA"/>
</dbReference>
<dbReference type="Proteomes" id="UP000229307">
    <property type="component" value="Unassembled WGS sequence"/>
</dbReference>
<evidence type="ECO:0000313" key="3">
    <source>
        <dbReference type="Proteomes" id="UP000229307"/>
    </source>
</evidence>
<proteinExistence type="predicted"/>
<accession>A0A2M7SD83</accession>
<feature type="transmembrane region" description="Helical" evidence="1">
    <location>
        <begin position="6"/>
        <end position="24"/>
    </location>
</feature>
<reference evidence="3" key="1">
    <citation type="submission" date="2017-09" db="EMBL/GenBank/DDBJ databases">
        <title>Depth-based differentiation of microbial function through sediment-hosted aquifers and enrichment of novel symbionts in the deep terrestrial subsurface.</title>
        <authorList>
            <person name="Probst A.J."/>
            <person name="Ladd B."/>
            <person name="Jarett J.K."/>
            <person name="Geller-Mcgrath D.E."/>
            <person name="Sieber C.M.K."/>
            <person name="Emerson J.B."/>
            <person name="Anantharaman K."/>
            <person name="Thomas B.C."/>
            <person name="Malmstrom R."/>
            <person name="Stieglmeier M."/>
            <person name="Klingl A."/>
            <person name="Woyke T."/>
            <person name="Ryan C.M."/>
            <person name="Banfield J.F."/>
        </authorList>
    </citation>
    <scope>NUCLEOTIDE SEQUENCE [LARGE SCALE GENOMIC DNA]</scope>
</reference>
<keyword evidence="1" id="KW-1133">Transmembrane helix</keyword>
<comment type="caution">
    <text evidence="2">The sequence shown here is derived from an EMBL/GenBank/DDBJ whole genome shotgun (WGS) entry which is preliminary data.</text>
</comment>